<dbReference type="InterPro" id="IPR011491">
    <property type="entry name" value="FlgE_D2"/>
</dbReference>
<dbReference type="Proteomes" id="UP000254701">
    <property type="component" value="Unassembled WGS sequence"/>
</dbReference>
<dbReference type="OrthoDB" id="8372879at2"/>
<dbReference type="AlphaFoldDB" id="A0A380WIS3"/>
<dbReference type="GO" id="GO:0071978">
    <property type="term" value="P:bacterial-type flagellum-dependent swarming motility"/>
    <property type="evidence" value="ECO:0007669"/>
    <property type="project" value="TreeGrafter"/>
</dbReference>
<dbReference type="PANTHER" id="PTHR30435:SF1">
    <property type="entry name" value="FLAGELLAR HOOK PROTEIN FLGE"/>
    <property type="match status" value="1"/>
</dbReference>
<evidence type="ECO:0000259" key="9">
    <source>
        <dbReference type="Pfam" id="PF22692"/>
    </source>
</evidence>
<dbReference type="InterPro" id="IPR010930">
    <property type="entry name" value="Flg_bb/hook_C_dom"/>
</dbReference>
<dbReference type="NCBIfam" id="TIGR03506">
    <property type="entry name" value="FlgEFG_subfam"/>
    <property type="match status" value="1"/>
</dbReference>
<evidence type="ECO:0000256" key="5">
    <source>
        <dbReference type="RuleBase" id="RU362116"/>
    </source>
</evidence>
<reference evidence="10 11" key="1">
    <citation type="submission" date="2018-06" db="EMBL/GenBank/DDBJ databases">
        <authorList>
            <consortium name="Pathogen Informatics"/>
            <person name="Doyle S."/>
        </authorList>
    </citation>
    <scope>NUCLEOTIDE SEQUENCE [LARGE SCALE GENOMIC DNA]</scope>
    <source>
        <strain evidence="10 11">NCTC10684</strain>
    </source>
</reference>
<name>A0A380WIS3_AMIAI</name>
<dbReference type="InterPro" id="IPR020013">
    <property type="entry name" value="Flagellar_FlgE/F/G"/>
</dbReference>
<dbReference type="SUPFAM" id="SSF117143">
    <property type="entry name" value="Flagellar hook protein flgE"/>
    <property type="match status" value="1"/>
</dbReference>
<protein>
    <recommendedName>
        <fullName evidence="3 5">Flagellar hook protein FlgE</fullName>
    </recommendedName>
</protein>
<evidence type="ECO:0000256" key="2">
    <source>
        <dbReference type="ARBA" id="ARBA00009677"/>
    </source>
</evidence>
<dbReference type="GO" id="GO:0009425">
    <property type="term" value="C:bacterial-type flagellum basal body"/>
    <property type="evidence" value="ECO:0007669"/>
    <property type="project" value="UniProtKB-SubCell"/>
</dbReference>
<dbReference type="RefSeq" id="WP_115730957.1">
    <property type="nucleotide sequence ID" value="NZ_BAAAVY010000008.1"/>
</dbReference>
<dbReference type="InterPro" id="IPR037925">
    <property type="entry name" value="FlgE/F/G-like"/>
</dbReference>
<dbReference type="PROSITE" id="PS00588">
    <property type="entry name" value="FLAGELLA_BB_ROD"/>
    <property type="match status" value="1"/>
</dbReference>
<dbReference type="Pfam" id="PF07559">
    <property type="entry name" value="FlgE_D2"/>
    <property type="match status" value="1"/>
</dbReference>
<dbReference type="EMBL" id="UFSM01000001">
    <property type="protein sequence ID" value="SUU88658.1"/>
    <property type="molecule type" value="Genomic_DNA"/>
</dbReference>
<feature type="domain" description="Flagellar basal body rod protein N-terminal" evidence="6">
    <location>
        <begin position="7"/>
        <end position="37"/>
    </location>
</feature>
<evidence type="ECO:0000256" key="4">
    <source>
        <dbReference type="ARBA" id="ARBA00023143"/>
    </source>
</evidence>
<comment type="subcellular location">
    <subcellularLocation>
        <location evidence="1 5">Bacterial flagellum basal body</location>
    </subcellularLocation>
</comment>
<evidence type="ECO:0000313" key="10">
    <source>
        <dbReference type="EMBL" id="SUU88658.1"/>
    </source>
</evidence>
<dbReference type="GO" id="GO:0005829">
    <property type="term" value="C:cytosol"/>
    <property type="evidence" value="ECO:0007669"/>
    <property type="project" value="TreeGrafter"/>
</dbReference>
<sequence>MSLYGMMRTGVSGMNAQANRLSTVADNIANSSTTGYKRAYTEFSSLVLPSTPGAYNSGGVTTKVLNAIAKDGTLQYTTSGTDLAVQGNGFFVVQDASGSPYLTRAGSFVPDGQGRLINAAGYQLMGYSYANGVPAATANGFDGLVPVQISSSELTALPTKNATFTANLQSDAAVVTGPLPSGNAAGATYTSKSSMVMYDNLGAKKIVDIYYTKTGANTWDVAVFDQSKAAPGTSFPYAAGGLLTSGSMTFDGTTGKLTSAGSLNFTVPNGAAVSLDISKMTQLASPYTVTKAVADGNGPSTIERVEIDTDGTMYAQYADGSMKPLYKIPLADVASPDRLNSLSGNVFRESADSGPVQIGFADSGGLGKMISGALENSNVDIAEELTAMIESQRNYTANSKVFQTGADLMDILVNLKR</sequence>
<feature type="domain" description="Flagellar hook protein FlgE D2" evidence="8">
    <location>
        <begin position="175"/>
        <end position="296"/>
    </location>
</feature>
<evidence type="ECO:0000259" key="8">
    <source>
        <dbReference type="Pfam" id="PF07559"/>
    </source>
</evidence>
<evidence type="ECO:0000313" key="11">
    <source>
        <dbReference type="Proteomes" id="UP000254701"/>
    </source>
</evidence>
<proteinExistence type="inferred from homology"/>
<dbReference type="InterPro" id="IPR053967">
    <property type="entry name" value="LlgE_F_G-like_D1"/>
</dbReference>
<dbReference type="InterPro" id="IPR019776">
    <property type="entry name" value="Flagellar_basal_body_rod_CS"/>
</dbReference>
<feature type="domain" description="Flagellar hook protein FlgE/F/G-like D1" evidence="9">
    <location>
        <begin position="84"/>
        <end position="126"/>
    </location>
</feature>
<keyword evidence="10" id="KW-0282">Flagellum</keyword>
<organism evidence="10 11">
    <name type="scientific">Aminobacter aminovorans</name>
    <name type="common">Chelatobacter heintzii</name>
    <dbReference type="NCBI Taxonomy" id="83263"/>
    <lineage>
        <taxon>Bacteria</taxon>
        <taxon>Pseudomonadati</taxon>
        <taxon>Pseudomonadota</taxon>
        <taxon>Alphaproteobacteria</taxon>
        <taxon>Hyphomicrobiales</taxon>
        <taxon>Phyllobacteriaceae</taxon>
        <taxon>Aminobacter</taxon>
    </lineage>
</organism>
<dbReference type="Pfam" id="PF22692">
    <property type="entry name" value="LlgE_F_G_D1"/>
    <property type="match status" value="1"/>
</dbReference>
<evidence type="ECO:0000256" key="3">
    <source>
        <dbReference type="ARBA" id="ARBA00019015"/>
    </source>
</evidence>
<evidence type="ECO:0000256" key="1">
    <source>
        <dbReference type="ARBA" id="ARBA00004117"/>
    </source>
</evidence>
<evidence type="ECO:0000259" key="7">
    <source>
        <dbReference type="Pfam" id="PF06429"/>
    </source>
</evidence>
<dbReference type="InterPro" id="IPR037058">
    <property type="entry name" value="Falgellar_hook_FlgE_sf"/>
</dbReference>
<dbReference type="PANTHER" id="PTHR30435">
    <property type="entry name" value="FLAGELLAR PROTEIN"/>
    <property type="match status" value="1"/>
</dbReference>
<dbReference type="Pfam" id="PF00460">
    <property type="entry name" value="Flg_bb_rod"/>
    <property type="match status" value="1"/>
</dbReference>
<feature type="domain" description="Flagellar basal-body/hook protein C-terminal" evidence="7">
    <location>
        <begin position="371"/>
        <end position="415"/>
    </location>
</feature>
<keyword evidence="10" id="KW-0969">Cilium</keyword>
<dbReference type="Pfam" id="PF06429">
    <property type="entry name" value="Flg_bbr_C"/>
    <property type="match status" value="1"/>
</dbReference>
<keyword evidence="10" id="KW-0966">Cell projection</keyword>
<gene>
    <name evidence="10" type="primary">flgE</name>
    <name evidence="10" type="ORF">NCTC10684_01886</name>
</gene>
<dbReference type="Gene3D" id="2.60.98.20">
    <property type="entry name" value="Flagellar hook protein FlgE"/>
    <property type="match status" value="1"/>
</dbReference>
<dbReference type="GO" id="GO:0009424">
    <property type="term" value="C:bacterial-type flagellum hook"/>
    <property type="evidence" value="ECO:0007669"/>
    <property type="project" value="TreeGrafter"/>
</dbReference>
<comment type="similarity">
    <text evidence="2 5">Belongs to the flagella basal body rod proteins family.</text>
</comment>
<comment type="function">
    <text evidence="5">A flexible structure which links the flagellar filament to the drive apparatus in the basal body.</text>
</comment>
<evidence type="ECO:0000259" key="6">
    <source>
        <dbReference type="Pfam" id="PF00460"/>
    </source>
</evidence>
<keyword evidence="4 5" id="KW-0975">Bacterial flagellum</keyword>
<dbReference type="InterPro" id="IPR001444">
    <property type="entry name" value="Flag_bb_rod_N"/>
</dbReference>
<accession>A0A380WIS3</accession>